<gene>
    <name evidence="1" type="ORF">Q5P01_021649</name>
</gene>
<keyword evidence="2" id="KW-1185">Reference proteome</keyword>
<sequence>MEDLVPHILLFPLWTLPICFSPSLRPRRIFSSAAARLRSASRGSAAFGAGAGRMAEKRRRWTLPRRIPTHHVAN</sequence>
<proteinExistence type="predicted"/>
<evidence type="ECO:0000313" key="2">
    <source>
        <dbReference type="Proteomes" id="UP001187415"/>
    </source>
</evidence>
<comment type="caution">
    <text evidence="1">The sequence shown here is derived from an EMBL/GenBank/DDBJ whole genome shotgun (WGS) entry which is preliminary data.</text>
</comment>
<name>A0AA88LUG4_CHASR</name>
<dbReference type="AlphaFoldDB" id="A0AA88LUG4"/>
<evidence type="ECO:0000313" key="1">
    <source>
        <dbReference type="EMBL" id="KAK2824474.1"/>
    </source>
</evidence>
<organism evidence="1 2">
    <name type="scientific">Channa striata</name>
    <name type="common">Snakehead murrel</name>
    <name type="synonym">Ophicephalus striatus</name>
    <dbReference type="NCBI Taxonomy" id="64152"/>
    <lineage>
        <taxon>Eukaryota</taxon>
        <taxon>Metazoa</taxon>
        <taxon>Chordata</taxon>
        <taxon>Craniata</taxon>
        <taxon>Vertebrata</taxon>
        <taxon>Euteleostomi</taxon>
        <taxon>Actinopterygii</taxon>
        <taxon>Neopterygii</taxon>
        <taxon>Teleostei</taxon>
        <taxon>Neoteleostei</taxon>
        <taxon>Acanthomorphata</taxon>
        <taxon>Anabantaria</taxon>
        <taxon>Anabantiformes</taxon>
        <taxon>Channoidei</taxon>
        <taxon>Channidae</taxon>
        <taxon>Channa</taxon>
    </lineage>
</organism>
<reference evidence="1" key="1">
    <citation type="submission" date="2023-07" db="EMBL/GenBank/DDBJ databases">
        <title>Chromosome-level Genome Assembly of Striped Snakehead (Channa striata).</title>
        <authorList>
            <person name="Liu H."/>
        </authorList>
    </citation>
    <scope>NUCLEOTIDE SEQUENCE</scope>
    <source>
        <strain evidence="1">Gz</strain>
        <tissue evidence="1">Muscle</tissue>
    </source>
</reference>
<accession>A0AA88LUG4</accession>
<dbReference type="EMBL" id="JAUPFM010000017">
    <property type="protein sequence ID" value="KAK2824474.1"/>
    <property type="molecule type" value="Genomic_DNA"/>
</dbReference>
<dbReference type="Proteomes" id="UP001187415">
    <property type="component" value="Unassembled WGS sequence"/>
</dbReference>
<protein>
    <submittedName>
        <fullName evidence="1">Uncharacterized protein</fullName>
    </submittedName>
</protein>